<dbReference type="InterPro" id="IPR027051">
    <property type="entry name" value="XdhC_Rossmann_dom"/>
</dbReference>
<gene>
    <name evidence="3" type="ORF">ACFFF8_12180</name>
</gene>
<dbReference type="EMBL" id="JBHLTM010000047">
    <property type="protein sequence ID" value="MFC0685356.1"/>
    <property type="molecule type" value="Genomic_DNA"/>
</dbReference>
<dbReference type="PANTHER" id="PTHR30388:SF4">
    <property type="entry name" value="MOLYBDENUM COFACTOR INSERTION CHAPERONE PAOD"/>
    <property type="match status" value="1"/>
</dbReference>
<dbReference type="Gene3D" id="3.40.50.720">
    <property type="entry name" value="NAD(P)-binding Rossmann-like Domain"/>
    <property type="match status" value="1"/>
</dbReference>
<name>A0ABV6S7Y4_9SPHN</name>
<feature type="domain" description="XdhC- CoxI" evidence="1">
    <location>
        <begin position="52"/>
        <end position="122"/>
    </location>
</feature>
<dbReference type="Proteomes" id="UP001589858">
    <property type="component" value="Unassembled WGS sequence"/>
</dbReference>
<sequence length="354" mass="37311">MPAETPADTPAETQADTQAETIGADLPGEIAHADWPLFGWIDDIRAPLAAARASGRAGVLATLYRVAGSAPRGPGAQMLFAARADGTLEASGYFSGDCIEGDVAHHAAQVLADGQPRWLHYGQGSPWIDLRLRCGGALHVMVERLAADCPAAADLLRHAEERRPCRWHSDGLTRRVTRDDGPLLAFCEAPFTLARRHDPPRRLIVSGGDPGALAAARLAAMTGFETVLVRPDGPHSPPPFAVSRYLRSAPEQAVSDLGMDRWTAYLGATHEDGHDLGGCLAALRGQAAWVGMIGARSRADGRLAALRALGASEAELVRLNLSPGVTGLGKSPFEVATGILAQIMQAMNPAAERA</sequence>
<reference evidence="3 4" key="1">
    <citation type="submission" date="2024-09" db="EMBL/GenBank/DDBJ databases">
        <authorList>
            <person name="Sun Q."/>
            <person name="Mori K."/>
        </authorList>
    </citation>
    <scope>NUCLEOTIDE SEQUENCE [LARGE SCALE GENOMIC DNA]</scope>
    <source>
        <strain evidence="3 4">CICC 11035S</strain>
    </source>
</reference>
<keyword evidence="4" id="KW-1185">Reference proteome</keyword>
<dbReference type="PANTHER" id="PTHR30388">
    <property type="entry name" value="ALDEHYDE OXIDOREDUCTASE MOLYBDENUM COFACTOR ASSEMBLY PROTEIN"/>
    <property type="match status" value="1"/>
</dbReference>
<dbReference type="RefSeq" id="WP_267222984.1">
    <property type="nucleotide sequence ID" value="NZ_JAPCWC010000019.1"/>
</dbReference>
<evidence type="ECO:0000259" key="1">
    <source>
        <dbReference type="Pfam" id="PF02625"/>
    </source>
</evidence>
<accession>A0ABV6S7Y4</accession>
<evidence type="ECO:0000313" key="3">
    <source>
        <dbReference type="EMBL" id="MFC0685356.1"/>
    </source>
</evidence>
<evidence type="ECO:0000259" key="2">
    <source>
        <dbReference type="Pfam" id="PF13478"/>
    </source>
</evidence>
<feature type="domain" description="XdhC Rossmann" evidence="2">
    <location>
        <begin position="203"/>
        <end position="343"/>
    </location>
</feature>
<dbReference type="InterPro" id="IPR003777">
    <property type="entry name" value="XdhC_CoxI"/>
</dbReference>
<protein>
    <submittedName>
        <fullName evidence="3">XdhC family protein</fullName>
    </submittedName>
</protein>
<evidence type="ECO:0000313" key="4">
    <source>
        <dbReference type="Proteomes" id="UP001589858"/>
    </source>
</evidence>
<dbReference type="Pfam" id="PF13478">
    <property type="entry name" value="XdhC_C"/>
    <property type="match status" value="1"/>
</dbReference>
<dbReference type="InterPro" id="IPR052698">
    <property type="entry name" value="MoCofactor_Util/Proc"/>
</dbReference>
<dbReference type="Pfam" id="PF02625">
    <property type="entry name" value="XdhC_CoxI"/>
    <property type="match status" value="1"/>
</dbReference>
<organism evidence="3 4">
    <name type="scientific">Novosphingobium clariflavum</name>
    <dbReference type="NCBI Taxonomy" id="2029884"/>
    <lineage>
        <taxon>Bacteria</taxon>
        <taxon>Pseudomonadati</taxon>
        <taxon>Pseudomonadota</taxon>
        <taxon>Alphaproteobacteria</taxon>
        <taxon>Sphingomonadales</taxon>
        <taxon>Sphingomonadaceae</taxon>
        <taxon>Novosphingobium</taxon>
    </lineage>
</organism>
<proteinExistence type="predicted"/>
<comment type="caution">
    <text evidence="3">The sequence shown here is derived from an EMBL/GenBank/DDBJ whole genome shotgun (WGS) entry which is preliminary data.</text>
</comment>